<dbReference type="Proteomes" id="UP000583800">
    <property type="component" value="Unassembled WGS sequence"/>
</dbReference>
<accession>A0A7X0C594</accession>
<dbReference type="EMBL" id="JACHJB010000002">
    <property type="protein sequence ID" value="MBB6348760.1"/>
    <property type="molecule type" value="Genomic_DNA"/>
</dbReference>
<sequence>MSDEEIRRVLGLLSQDDTARAFAGLLLGVDGEPPAKVLDRLAGGGLAERGADGTWRARPERFRELLKELAEPAAPVSEEERLLRTFLVDGRLRAIPTRREKRLVVLRYISRAFEPGVRYAEKDVNVTLRAFHDDHAALRRYLVDELLLSREDGFYWRSGGPVDVWADGS</sequence>
<gene>
    <name evidence="2" type="ORF">FHU36_005305</name>
</gene>
<evidence type="ECO:0000259" key="1">
    <source>
        <dbReference type="Pfam" id="PF09860"/>
    </source>
</evidence>
<dbReference type="InterPro" id="IPR018656">
    <property type="entry name" value="DUF2087"/>
</dbReference>
<evidence type="ECO:0000313" key="3">
    <source>
        <dbReference type="Proteomes" id="UP000583800"/>
    </source>
</evidence>
<organism evidence="2 3">
    <name type="scientific">Nonomuraea muscovyensis</name>
    <dbReference type="NCBI Taxonomy" id="1124761"/>
    <lineage>
        <taxon>Bacteria</taxon>
        <taxon>Bacillati</taxon>
        <taxon>Actinomycetota</taxon>
        <taxon>Actinomycetes</taxon>
        <taxon>Streptosporangiales</taxon>
        <taxon>Streptosporangiaceae</taxon>
        <taxon>Nonomuraea</taxon>
    </lineage>
</organism>
<protein>
    <recommendedName>
        <fullName evidence="1">DUF2087 domain-containing protein</fullName>
    </recommendedName>
</protein>
<comment type="caution">
    <text evidence="2">The sequence shown here is derived from an EMBL/GenBank/DDBJ whole genome shotgun (WGS) entry which is preliminary data.</text>
</comment>
<keyword evidence="3" id="KW-1185">Reference proteome</keyword>
<name>A0A7X0C594_9ACTN</name>
<proteinExistence type="predicted"/>
<feature type="domain" description="DUF2087" evidence="1">
    <location>
        <begin position="91"/>
        <end position="157"/>
    </location>
</feature>
<evidence type="ECO:0000313" key="2">
    <source>
        <dbReference type="EMBL" id="MBB6348760.1"/>
    </source>
</evidence>
<reference evidence="2 3" key="1">
    <citation type="submission" date="2020-08" db="EMBL/GenBank/DDBJ databases">
        <title>Sequencing the genomes of 1000 actinobacteria strains.</title>
        <authorList>
            <person name="Klenk H.-P."/>
        </authorList>
    </citation>
    <scope>NUCLEOTIDE SEQUENCE [LARGE SCALE GENOMIC DNA]</scope>
    <source>
        <strain evidence="2 3">DSM 45913</strain>
    </source>
</reference>
<dbReference type="Pfam" id="PF09860">
    <property type="entry name" value="DUF2087"/>
    <property type="match status" value="1"/>
</dbReference>
<dbReference type="RefSeq" id="WP_185086450.1">
    <property type="nucleotide sequence ID" value="NZ_JACHJB010000002.1"/>
</dbReference>
<dbReference type="AlphaFoldDB" id="A0A7X0C594"/>